<keyword evidence="1" id="KW-0805">Transcription regulation</keyword>
<dbReference type="PROSITE" id="PS51063">
    <property type="entry name" value="HTH_CRP_2"/>
    <property type="match status" value="1"/>
</dbReference>
<dbReference type="InterPro" id="IPR050397">
    <property type="entry name" value="Env_Response_Regulators"/>
</dbReference>
<dbReference type="InterPro" id="IPR018490">
    <property type="entry name" value="cNMP-bd_dom_sf"/>
</dbReference>
<evidence type="ECO:0000256" key="2">
    <source>
        <dbReference type="ARBA" id="ARBA00023125"/>
    </source>
</evidence>
<dbReference type="OrthoDB" id="6881322at2"/>
<dbReference type="AlphaFoldDB" id="A0A023WPC8"/>
<dbReference type="SUPFAM" id="SSF51206">
    <property type="entry name" value="cAMP-binding domain-like"/>
    <property type="match status" value="1"/>
</dbReference>
<proteinExistence type="predicted"/>
<sequence length="247" mass="27685">MSKLSTHLAVLCNHPLFKGLPESALDELEQATCSRRLQAGQTLYYQGDSAQNFFILVHGQLKLHRHSSDGNEHVLGIVRPGGALGETLLYDKRPSHLLTATALRDSLVIQIHNASYRNLLKRYPQLAPALLTRLSERLNQRLEDIDNLATSSANHRVARFLMLRQKGTSGVVELDIPKRLIASKLGIQPETLSRILHRLSDAGLISMQSRRIDILDQRKLAAFLHDSADQSYRSMRSDSRAELRKAG</sequence>
<dbReference type="SMART" id="SM00100">
    <property type="entry name" value="cNMP"/>
    <property type="match status" value="1"/>
</dbReference>
<gene>
    <name evidence="6" type="ORF">UIB01_03860</name>
</gene>
<evidence type="ECO:0000313" key="7">
    <source>
        <dbReference type="Proteomes" id="UP000025238"/>
    </source>
</evidence>
<dbReference type="GO" id="GO:0005829">
    <property type="term" value="C:cytosol"/>
    <property type="evidence" value="ECO:0007669"/>
    <property type="project" value="TreeGrafter"/>
</dbReference>
<protein>
    <submittedName>
        <fullName evidence="6">DnrE protein</fullName>
    </submittedName>
</protein>
<dbReference type="Gene3D" id="2.60.120.10">
    <property type="entry name" value="Jelly Rolls"/>
    <property type="match status" value="1"/>
</dbReference>
<dbReference type="InterPro" id="IPR036388">
    <property type="entry name" value="WH-like_DNA-bd_sf"/>
</dbReference>
<dbReference type="GO" id="GO:0003700">
    <property type="term" value="F:DNA-binding transcription factor activity"/>
    <property type="evidence" value="ECO:0007669"/>
    <property type="project" value="TreeGrafter"/>
</dbReference>
<dbReference type="Proteomes" id="UP000025238">
    <property type="component" value="Chromosome"/>
</dbReference>
<evidence type="ECO:0000259" key="4">
    <source>
        <dbReference type="PROSITE" id="PS50042"/>
    </source>
</evidence>
<feature type="domain" description="HTH crp-type" evidence="5">
    <location>
        <begin position="151"/>
        <end position="218"/>
    </location>
</feature>
<dbReference type="KEGG" id="pstu:UIB01_03860"/>
<dbReference type="SUPFAM" id="SSF46785">
    <property type="entry name" value="Winged helix' DNA-binding domain"/>
    <property type="match status" value="1"/>
</dbReference>
<dbReference type="PATRIC" id="fig|316.97.peg.787"/>
<evidence type="ECO:0000313" key="6">
    <source>
        <dbReference type="EMBL" id="AHY41644.1"/>
    </source>
</evidence>
<dbReference type="InterPro" id="IPR000595">
    <property type="entry name" value="cNMP-bd_dom"/>
</dbReference>
<dbReference type="Gene3D" id="1.10.10.10">
    <property type="entry name" value="Winged helix-like DNA-binding domain superfamily/Winged helix DNA-binding domain"/>
    <property type="match status" value="1"/>
</dbReference>
<dbReference type="Pfam" id="PF13545">
    <property type="entry name" value="HTH_Crp_2"/>
    <property type="match status" value="1"/>
</dbReference>
<accession>A0A023WPC8</accession>
<feature type="domain" description="Cyclic nucleotide-binding" evidence="4">
    <location>
        <begin position="16"/>
        <end position="137"/>
    </location>
</feature>
<reference evidence="6 7" key="1">
    <citation type="submission" date="2014-03" db="EMBL/GenBank/DDBJ databases">
        <title>Complete genome sequence of Pseudomonas stutzeri 19SMN4.</title>
        <authorList>
            <person name="Brunet-Galmes I."/>
            <person name="Nogales B."/>
            <person name="Busquets A."/>
            <person name="Pena A."/>
            <person name="Gomila M."/>
            <person name="Garcia-Valdes E."/>
            <person name="Lalucat J."/>
            <person name="Bennasar A."/>
            <person name="Bosch R."/>
        </authorList>
    </citation>
    <scope>NUCLEOTIDE SEQUENCE [LARGE SCALE GENOMIC DNA]</scope>
    <source>
        <strain evidence="6 7">19SMN4</strain>
    </source>
</reference>
<dbReference type="PANTHER" id="PTHR24567">
    <property type="entry name" value="CRP FAMILY TRANSCRIPTIONAL REGULATORY PROTEIN"/>
    <property type="match status" value="1"/>
</dbReference>
<dbReference type="InterPro" id="IPR036390">
    <property type="entry name" value="WH_DNA-bd_sf"/>
</dbReference>
<dbReference type="PROSITE" id="PS50042">
    <property type="entry name" value="CNMP_BINDING_3"/>
    <property type="match status" value="1"/>
</dbReference>
<dbReference type="InterPro" id="IPR014710">
    <property type="entry name" value="RmlC-like_jellyroll"/>
</dbReference>
<dbReference type="CDD" id="cd00038">
    <property type="entry name" value="CAP_ED"/>
    <property type="match status" value="1"/>
</dbReference>
<keyword evidence="3" id="KW-0804">Transcription</keyword>
<keyword evidence="2" id="KW-0238">DNA-binding</keyword>
<organism evidence="6 7">
    <name type="scientific">Stutzerimonas stutzeri</name>
    <name type="common">Pseudomonas stutzeri</name>
    <dbReference type="NCBI Taxonomy" id="316"/>
    <lineage>
        <taxon>Bacteria</taxon>
        <taxon>Pseudomonadati</taxon>
        <taxon>Pseudomonadota</taxon>
        <taxon>Gammaproteobacteria</taxon>
        <taxon>Pseudomonadales</taxon>
        <taxon>Pseudomonadaceae</taxon>
        <taxon>Stutzerimonas</taxon>
    </lineage>
</organism>
<evidence type="ECO:0000256" key="1">
    <source>
        <dbReference type="ARBA" id="ARBA00023015"/>
    </source>
</evidence>
<dbReference type="SMART" id="SM00419">
    <property type="entry name" value="HTH_CRP"/>
    <property type="match status" value="1"/>
</dbReference>
<dbReference type="EMBL" id="CP007509">
    <property type="protein sequence ID" value="AHY41644.1"/>
    <property type="molecule type" value="Genomic_DNA"/>
</dbReference>
<name>A0A023WPC8_STUST</name>
<dbReference type="PANTHER" id="PTHR24567:SF68">
    <property type="entry name" value="DNA-BINDING TRANSCRIPTIONAL DUAL REGULATOR CRP"/>
    <property type="match status" value="1"/>
</dbReference>
<dbReference type="InterPro" id="IPR012318">
    <property type="entry name" value="HTH_CRP"/>
</dbReference>
<dbReference type="GO" id="GO:0003677">
    <property type="term" value="F:DNA binding"/>
    <property type="evidence" value="ECO:0007669"/>
    <property type="project" value="UniProtKB-KW"/>
</dbReference>
<dbReference type="Pfam" id="PF00027">
    <property type="entry name" value="cNMP_binding"/>
    <property type="match status" value="1"/>
</dbReference>
<evidence type="ECO:0000259" key="5">
    <source>
        <dbReference type="PROSITE" id="PS51063"/>
    </source>
</evidence>
<evidence type="ECO:0000256" key="3">
    <source>
        <dbReference type="ARBA" id="ARBA00023163"/>
    </source>
</evidence>